<proteinExistence type="inferred from homology"/>
<protein>
    <submittedName>
        <fullName evidence="8">Serine/threonine-protein kinase Nek10</fullName>
        <ecNumber evidence="8">2.7.11.1</ecNumber>
    </submittedName>
</protein>
<dbReference type="PANTHER" id="PTHR43671:SF92">
    <property type="entry name" value="SERINE_THREONINE-PROTEIN KINASE NEK10"/>
    <property type="match status" value="1"/>
</dbReference>
<evidence type="ECO:0000313" key="9">
    <source>
        <dbReference type="Proteomes" id="UP001163046"/>
    </source>
</evidence>
<keyword evidence="5 6" id="KW-0067">ATP-binding</keyword>
<evidence type="ECO:0000259" key="7">
    <source>
        <dbReference type="PROSITE" id="PS50011"/>
    </source>
</evidence>
<accession>A0A9X0CY24</accession>
<dbReference type="GO" id="GO:0005524">
    <property type="term" value="F:ATP binding"/>
    <property type="evidence" value="ECO:0007669"/>
    <property type="project" value="UniProtKB-UniRule"/>
</dbReference>
<dbReference type="GO" id="GO:1902749">
    <property type="term" value="P:regulation of cell cycle G2/M phase transition"/>
    <property type="evidence" value="ECO:0007669"/>
    <property type="project" value="TreeGrafter"/>
</dbReference>
<keyword evidence="3 6" id="KW-0547">Nucleotide-binding</keyword>
<dbReference type="GO" id="GO:0004674">
    <property type="term" value="F:protein serine/threonine kinase activity"/>
    <property type="evidence" value="ECO:0007669"/>
    <property type="project" value="UniProtKB-EC"/>
</dbReference>
<dbReference type="Proteomes" id="UP001163046">
    <property type="component" value="Unassembled WGS sequence"/>
</dbReference>
<dbReference type="Gene3D" id="1.10.510.10">
    <property type="entry name" value="Transferase(Phosphotransferase) domain 1"/>
    <property type="match status" value="1"/>
</dbReference>
<evidence type="ECO:0000256" key="2">
    <source>
        <dbReference type="ARBA" id="ARBA00022679"/>
    </source>
</evidence>
<dbReference type="OrthoDB" id="248923at2759"/>
<organism evidence="8 9">
    <name type="scientific">Desmophyllum pertusum</name>
    <dbReference type="NCBI Taxonomy" id="174260"/>
    <lineage>
        <taxon>Eukaryota</taxon>
        <taxon>Metazoa</taxon>
        <taxon>Cnidaria</taxon>
        <taxon>Anthozoa</taxon>
        <taxon>Hexacorallia</taxon>
        <taxon>Scleractinia</taxon>
        <taxon>Caryophylliina</taxon>
        <taxon>Caryophylliidae</taxon>
        <taxon>Desmophyllum</taxon>
    </lineage>
</organism>
<dbReference type="InterPro" id="IPR011009">
    <property type="entry name" value="Kinase-like_dom_sf"/>
</dbReference>
<evidence type="ECO:0000256" key="6">
    <source>
        <dbReference type="PROSITE-ProRule" id="PRU10141"/>
    </source>
</evidence>
<evidence type="ECO:0000256" key="1">
    <source>
        <dbReference type="ARBA" id="ARBA00010886"/>
    </source>
</evidence>
<dbReference type="PROSITE" id="PS50011">
    <property type="entry name" value="PROTEIN_KINASE_DOM"/>
    <property type="match status" value="1"/>
</dbReference>
<dbReference type="EC" id="2.7.11.1" evidence="8"/>
<sequence length="484" mass="54190">MTNICQKLSADVKQREWLVACCTHKALVLLLSASDVMVLHCSLYALIGLAQSERPRALIGELNSTEILLRILQEYDVLSKTLAAGLLRILCADSSIREQVKIFDGIPICLSLLHCDNLKLLWNVVWIIVQLAEDPDASNDIRVLGGIPLLLALLQDRKPSSDTLYLCSDTGSKASINAEQTEAEPGEETMPLKIAVCSALTELVVNDTNGQQIVQSNGIYLLGLLILPQESSSSDEAATVEHLQKSAFRALRFLFSMERNRQLFKRLFPPDLFEKFIDVGHYIRELNAYKALVDKISTLTEEDISVIKNNILATNQNKAPSHSVGSYEVLELLGSGAFGSVFKVRKKHAGQSYLAMKEMSVHNPTLGKTAKDRGKSVGEIVNETTIMKEQLRHPNVVKYHKAFQEKDKLYVIMELVEGAPLGEHFNSLKEKGTRFSEERIWHIFIQIVLGLRYIHKEKHIVHRDLTPNNIMLGENDKVTITDLV</sequence>
<dbReference type="PROSITE" id="PS00107">
    <property type="entry name" value="PROTEIN_KINASE_ATP"/>
    <property type="match status" value="1"/>
</dbReference>
<dbReference type="Pfam" id="PF00069">
    <property type="entry name" value="Pkinase"/>
    <property type="match status" value="1"/>
</dbReference>
<keyword evidence="2 8" id="KW-0808">Transferase</keyword>
<keyword evidence="9" id="KW-1185">Reference proteome</keyword>
<evidence type="ECO:0000256" key="5">
    <source>
        <dbReference type="ARBA" id="ARBA00022840"/>
    </source>
</evidence>
<reference evidence="8" key="1">
    <citation type="submission" date="2023-01" db="EMBL/GenBank/DDBJ databases">
        <title>Genome assembly of the deep-sea coral Lophelia pertusa.</title>
        <authorList>
            <person name="Herrera S."/>
            <person name="Cordes E."/>
        </authorList>
    </citation>
    <scope>NUCLEOTIDE SEQUENCE</scope>
    <source>
        <strain evidence="8">USNM1676648</strain>
        <tissue evidence="8">Polyp</tissue>
    </source>
</reference>
<dbReference type="InterPro" id="IPR050660">
    <property type="entry name" value="NEK_Ser/Thr_kinase"/>
</dbReference>
<dbReference type="InterPro" id="IPR016024">
    <property type="entry name" value="ARM-type_fold"/>
</dbReference>
<dbReference type="Gene3D" id="1.25.10.10">
    <property type="entry name" value="Leucine-rich Repeat Variant"/>
    <property type="match status" value="1"/>
</dbReference>
<dbReference type="InterPro" id="IPR008266">
    <property type="entry name" value="Tyr_kinase_AS"/>
</dbReference>
<dbReference type="SUPFAM" id="SSF48371">
    <property type="entry name" value="ARM repeat"/>
    <property type="match status" value="1"/>
</dbReference>
<dbReference type="PANTHER" id="PTHR43671">
    <property type="entry name" value="SERINE/THREONINE-PROTEIN KINASE NEK"/>
    <property type="match status" value="1"/>
</dbReference>
<name>A0A9X0CY24_9CNID</name>
<feature type="domain" description="Protein kinase" evidence="7">
    <location>
        <begin position="327"/>
        <end position="484"/>
    </location>
</feature>
<feature type="binding site" evidence="6">
    <location>
        <position position="357"/>
    </location>
    <ligand>
        <name>ATP</name>
        <dbReference type="ChEBI" id="CHEBI:30616"/>
    </ligand>
</feature>
<gene>
    <name evidence="8" type="primary">NEK10_2</name>
    <name evidence="8" type="ORF">OS493_010914</name>
</gene>
<dbReference type="InterPro" id="IPR017441">
    <property type="entry name" value="Protein_kinase_ATP_BS"/>
</dbReference>
<dbReference type="InterPro" id="IPR000225">
    <property type="entry name" value="Armadillo"/>
</dbReference>
<dbReference type="PROSITE" id="PS00109">
    <property type="entry name" value="PROTEIN_KINASE_TYR"/>
    <property type="match status" value="1"/>
</dbReference>
<dbReference type="InterPro" id="IPR011989">
    <property type="entry name" value="ARM-like"/>
</dbReference>
<dbReference type="SMART" id="SM00185">
    <property type="entry name" value="ARM"/>
    <property type="match status" value="4"/>
</dbReference>
<dbReference type="SUPFAM" id="SSF56112">
    <property type="entry name" value="Protein kinase-like (PK-like)"/>
    <property type="match status" value="1"/>
</dbReference>
<dbReference type="EMBL" id="MU826354">
    <property type="protein sequence ID" value="KAJ7380202.1"/>
    <property type="molecule type" value="Genomic_DNA"/>
</dbReference>
<evidence type="ECO:0000313" key="8">
    <source>
        <dbReference type="EMBL" id="KAJ7380202.1"/>
    </source>
</evidence>
<dbReference type="InterPro" id="IPR000719">
    <property type="entry name" value="Prot_kinase_dom"/>
</dbReference>
<comment type="similarity">
    <text evidence="1">Belongs to the protein kinase superfamily. NEK Ser/Thr protein kinase family. NIMA subfamily.</text>
</comment>
<evidence type="ECO:0000256" key="3">
    <source>
        <dbReference type="ARBA" id="ARBA00022741"/>
    </source>
</evidence>
<dbReference type="AlphaFoldDB" id="A0A9X0CY24"/>
<comment type="caution">
    <text evidence="8">The sequence shown here is derived from an EMBL/GenBank/DDBJ whole genome shotgun (WGS) entry which is preliminary data.</text>
</comment>
<evidence type="ECO:0000256" key="4">
    <source>
        <dbReference type="ARBA" id="ARBA00022777"/>
    </source>
</evidence>
<keyword evidence="4 8" id="KW-0418">Kinase</keyword>